<dbReference type="InterPro" id="IPR005762">
    <property type="entry name" value="MurD"/>
</dbReference>
<organism evidence="13 14">
    <name type="scientific">Hyphomicrobium nitrativorans NL23</name>
    <dbReference type="NCBI Taxonomy" id="1029756"/>
    <lineage>
        <taxon>Bacteria</taxon>
        <taxon>Pseudomonadati</taxon>
        <taxon>Pseudomonadota</taxon>
        <taxon>Alphaproteobacteria</taxon>
        <taxon>Hyphomicrobiales</taxon>
        <taxon>Hyphomicrobiaceae</taxon>
        <taxon>Hyphomicrobium</taxon>
    </lineage>
</organism>
<dbReference type="KEGG" id="hni:W911_16390"/>
<dbReference type="InterPro" id="IPR018109">
    <property type="entry name" value="Folylpolyglutamate_synth_CS"/>
</dbReference>
<dbReference type="GO" id="GO:0004326">
    <property type="term" value="F:tetrahydrofolylpolyglutamate synthase activity"/>
    <property type="evidence" value="ECO:0007669"/>
    <property type="project" value="InterPro"/>
</dbReference>
<keyword evidence="5 9" id="KW-0132">Cell division</keyword>
<dbReference type="InterPro" id="IPR004101">
    <property type="entry name" value="Mur_ligase_C"/>
</dbReference>
<dbReference type="PANTHER" id="PTHR43692">
    <property type="entry name" value="UDP-N-ACETYLMURAMOYLALANINE--D-GLUTAMATE LIGASE"/>
    <property type="match status" value="1"/>
</dbReference>
<comment type="function">
    <text evidence="9 10">Cell wall formation. Catalyzes the addition of glutamate to the nucleotide precursor UDP-N-acetylmuramoyl-L-alanine (UMA).</text>
</comment>
<dbReference type="SUPFAM" id="SSF53244">
    <property type="entry name" value="MurD-like peptide ligases, peptide-binding domain"/>
    <property type="match status" value="1"/>
</dbReference>
<comment type="catalytic activity">
    <reaction evidence="9 10">
        <text>UDP-N-acetyl-alpha-D-muramoyl-L-alanine + D-glutamate + ATP = UDP-N-acetyl-alpha-D-muramoyl-L-alanyl-D-glutamate + ADP + phosphate + H(+)</text>
        <dbReference type="Rhea" id="RHEA:16429"/>
        <dbReference type="ChEBI" id="CHEBI:15378"/>
        <dbReference type="ChEBI" id="CHEBI:29986"/>
        <dbReference type="ChEBI" id="CHEBI:30616"/>
        <dbReference type="ChEBI" id="CHEBI:43474"/>
        <dbReference type="ChEBI" id="CHEBI:83898"/>
        <dbReference type="ChEBI" id="CHEBI:83900"/>
        <dbReference type="ChEBI" id="CHEBI:456216"/>
        <dbReference type="EC" id="6.3.2.9"/>
    </reaction>
</comment>
<dbReference type="GO" id="GO:0009252">
    <property type="term" value="P:peptidoglycan biosynthetic process"/>
    <property type="evidence" value="ECO:0007669"/>
    <property type="project" value="UniProtKB-UniRule"/>
</dbReference>
<keyword evidence="4 9" id="KW-0436">Ligase</keyword>
<evidence type="ECO:0000313" key="13">
    <source>
        <dbReference type="EMBL" id="AHB49628.1"/>
    </source>
</evidence>
<dbReference type="SUPFAM" id="SSF53623">
    <property type="entry name" value="MurD-like peptide ligases, catalytic domain"/>
    <property type="match status" value="1"/>
</dbReference>
<dbReference type="OrthoDB" id="9809796at2"/>
<keyword evidence="9 10" id="KW-0573">Peptidoglycan synthesis</keyword>
<dbReference type="InterPro" id="IPR013221">
    <property type="entry name" value="Mur_ligase_cen"/>
</dbReference>
<dbReference type="PANTHER" id="PTHR43692:SF1">
    <property type="entry name" value="UDP-N-ACETYLMURAMOYLALANINE--D-GLUTAMATE LIGASE"/>
    <property type="match status" value="1"/>
</dbReference>
<dbReference type="STRING" id="1029756.W911_16390"/>
<dbReference type="Pfam" id="PF08245">
    <property type="entry name" value="Mur_ligase_M"/>
    <property type="match status" value="1"/>
</dbReference>
<evidence type="ECO:0000259" key="12">
    <source>
        <dbReference type="Pfam" id="PF08245"/>
    </source>
</evidence>
<keyword evidence="9 10" id="KW-0961">Cell wall biogenesis/degradation</keyword>
<dbReference type="HOGENOM" id="CLU_032540_3_0_5"/>
<dbReference type="PROSITE" id="PS01011">
    <property type="entry name" value="FOLYLPOLYGLU_SYNT_1"/>
    <property type="match status" value="1"/>
</dbReference>
<dbReference type="PATRIC" id="fig|1029756.8.peg.3413"/>
<protein>
    <recommendedName>
        <fullName evidence="9 10">UDP-N-acetylmuramoylalanine--D-glutamate ligase</fullName>
        <ecNumber evidence="9 10">6.3.2.9</ecNumber>
    </recommendedName>
    <alternativeName>
        <fullName evidence="9">D-glutamic acid-adding enzyme</fullName>
    </alternativeName>
    <alternativeName>
        <fullName evidence="9">UDP-N-acetylmuramoyl-L-alanyl-D-glutamate synthetase</fullName>
    </alternativeName>
</protein>
<dbReference type="HAMAP" id="MF_00639">
    <property type="entry name" value="MurD"/>
    <property type="match status" value="1"/>
</dbReference>
<dbReference type="EC" id="6.3.2.9" evidence="9 10"/>
<feature type="binding site" evidence="9">
    <location>
        <begin position="121"/>
        <end position="127"/>
    </location>
    <ligand>
        <name>ATP</name>
        <dbReference type="ChEBI" id="CHEBI:30616"/>
    </ligand>
</feature>
<evidence type="ECO:0000256" key="4">
    <source>
        <dbReference type="ARBA" id="ARBA00022598"/>
    </source>
</evidence>
<dbReference type="Proteomes" id="UP000018542">
    <property type="component" value="Chromosome"/>
</dbReference>
<dbReference type="NCBIfam" id="TIGR01087">
    <property type="entry name" value="murD"/>
    <property type="match status" value="1"/>
</dbReference>
<dbReference type="AlphaFoldDB" id="V5SGG6"/>
<sequence>MIRVSTFNDRTVAVFGLGASGLATVRALVDGGARVAAWDDSEQGREAAAQAGVPLVDLSTADWSEFAALVLAPGVPLTHPEPHWTVKAANAAGVDVIGDVELFFRERAAVCPAAPVIAITGTNGKSTTSALIAHVLRELGADVQLGGNIGRALLTLEPFSDKRVYVLELSSFQIDLAPSVRPTVAVLLNVSPDHIDRHGTVEHYADVKRRLVDAAETTAVIGIDDPWSADIARTLEARGGRVRRISVGERVGDGISASDGKLYENAPDEKEKPVADLDGIATLRGRHNWQNAAAAVAAVSALPKSVRGKGNIAAALRTFPGLAHRLEVVRRIGVVDFINDSKATNADSTEKALASFTGDIYWIAGGRPKSGGIKSLGYYFPRVTRAYLIGESMHEFGNTLIGKVDFERCGTLDVAVRRAAADAMAAGREGSVVLLSPACASFDQFRNFEVRGDAFKALVAELASEGAAS</sequence>
<evidence type="ECO:0000313" key="14">
    <source>
        <dbReference type="Proteomes" id="UP000018542"/>
    </source>
</evidence>
<evidence type="ECO:0000259" key="11">
    <source>
        <dbReference type="Pfam" id="PF02875"/>
    </source>
</evidence>
<keyword evidence="7 9" id="KW-0067">ATP-binding</keyword>
<dbReference type="EMBL" id="CP006912">
    <property type="protein sequence ID" value="AHB49628.1"/>
    <property type="molecule type" value="Genomic_DNA"/>
</dbReference>
<keyword evidence="14" id="KW-1185">Reference proteome</keyword>
<dbReference type="SUPFAM" id="SSF51984">
    <property type="entry name" value="MurCD N-terminal domain"/>
    <property type="match status" value="1"/>
</dbReference>
<evidence type="ECO:0000256" key="8">
    <source>
        <dbReference type="ARBA" id="ARBA00023306"/>
    </source>
</evidence>
<dbReference type="GO" id="GO:0008764">
    <property type="term" value="F:UDP-N-acetylmuramoylalanine-D-glutamate ligase activity"/>
    <property type="evidence" value="ECO:0007669"/>
    <property type="project" value="UniProtKB-UniRule"/>
</dbReference>
<feature type="domain" description="Mur ligase C-terminal" evidence="11">
    <location>
        <begin position="324"/>
        <end position="439"/>
    </location>
</feature>
<evidence type="ECO:0000256" key="3">
    <source>
        <dbReference type="ARBA" id="ARBA00022490"/>
    </source>
</evidence>
<dbReference type="InterPro" id="IPR036615">
    <property type="entry name" value="Mur_ligase_C_dom_sf"/>
</dbReference>
<reference evidence="13 14" key="1">
    <citation type="journal article" date="2014" name="Genome Announc.">
        <title>Complete Genome Sequence of Hyphomicrobium nitrativorans Strain NL23, a Denitrifying Bacterium Isolated from Biofilm of a Methanol-Fed Denitrification System Treating Seawater at the Montreal Biodome.</title>
        <authorList>
            <person name="Martineau C."/>
            <person name="Villeneuve C."/>
            <person name="Mauffrey F."/>
            <person name="Villemur R."/>
        </authorList>
    </citation>
    <scope>NUCLEOTIDE SEQUENCE [LARGE SCALE GENOMIC DNA]</scope>
    <source>
        <strain evidence="13">NL23</strain>
    </source>
</reference>
<dbReference type="GO" id="GO:0051301">
    <property type="term" value="P:cell division"/>
    <property type="evidence" value="ECO:0007669"/>
    <property type="project" value="UniProtKB-KW"/>
</dbReference>
<comment type="pathway">
    <text evidence="2 9 10">Cell wall biogenesis; peptidoglycan biosynthesis.</text>
</comment>
<evidence type="ECO:0000256" key="5">
    <source>
        <dbReference type="ARBA" id="ARBA00022618"/>
    </source>
</evidence>
<dbReference type="UniPathway" id="UPA00219"/>
<proteinExistence type="inferred from homology"/>
<dbReference type="Pfam" id="PF02875">
    <property type="entry name" value="Mur_ligase_C"/>
    <property type="match status" value="1"/>
</dbReference>
<gene>
    <name evidence="9 13" type="primary">murD</name>
    <name evidence="13" type="ORF">W911_16390</name>
</gene>
<feature type="domain" description="Mur ligase central" evidence="12">
    <location>
        <begin position="119"/>
        <end position="299"/>
    </location>
</feature>
<dbReference type="RefSeq" id="WP_023788576.1">
    <property type="nucleotide sequence ID" value="NC_022997.1"/>
</dbReference>
<evidence type="ECO:0000256" key="9">
    <source>
        <dbReference type="HAMAP-Rule" id="MF_00639"/>
    </source>
</evidence>
<evidence type="ECO:0000256" key="6">
    <source>
        <dbReference type="ARBA" id="ARBA00022741"/>
    </source>
</evidence>
<keyword evidence="3 9" id="KW-0963">Cytoplasm</keyword>
<dbReference type="Gene3D" id="3.40.1190.10">
    <property type="entry name" value="Mur-like, catalytic domain"/>
    <property type="match status" value="1"/>
</dbReference>
<dbReference type="GO" id="GO:0005524">
    <property type="term" value="F:ATP binding"/>
    <property type="evidence" value="ECO:0007669"/>
    <property type="project" value="UniProtKB-UniRule"/>
</dbReference>
<keyword evidence="6 9" id="KW-0547">Nucleotide-binding</keyword>
<dbReference type="Pfam" id="PF21799">
    <property type="entry name" value="MurD-like_N"/>
    <property type="match status" value="1"/>
</dbReference>
<evidence type="ECO:0000256" key="2">
    <source>
        <dbReference type="ARBA" id="ARBA00004752"/>
    </source>
</evidence>
<keyword evidence="8 9" id="KW-0131">Cell cycle</keyword>
<evidence type="ECO:0000256" key="10">
    <source>
        <dbReference type="RuleBase" id="RU003664"/>
    </source>
</evidence>
<dbReference type="InterPro" id="IPR036565">
    <property type="entry name" value="Mur-like_cat_sf"/>
</dbReference>
<dbReference type="GO" id="GO:0008360">
    <property type="term" value="P:regulation of cell shape"/>
    <property type="evidence" value="ECO:0007669"/>
    <property type="project" value="UniProtKB-KW"/>
</dbReference>
<dbReference type="Gene3D" id="3.40.50.720">
    <property type="entry name" value="NAD(P)-binding Rossmann-like Domain"/>
    <property type="match status" value="1"/>
</dbReference>
<dbReference type="GO" id="GO:0005737">
    <property type="term" value="C:cytoplasm"/>
    <property type="evidence" value="ECO:0007669"/>
    <property type="project" value="UniProtKB-SubCell"/>
</dbReference>
<name>V5SGG6_9HYPH</name>
<comment type="similarity">
    <text evidence="9">Belongs to the MurCDEF family.</text>
</comment>
<evidence type="ECO:0000256" key="7">
    <source>
        <dbReference type="ARBA" id="ARBA00022840"/>
    </source>
</evidence>
<keyword evidence="9 10" id="KW-0133">Cell shape</keyword>
<comment type="subcellular location">
    <subcellularLocation>
        <location evidence="1 9 10">Cytoplasm</location>
    </subcellularLocation>
</comment>
<evidence type="ECO:0000256" key="1">
    <source>
        <dbReference type="ARBA" id="ARBA00004496"/>
    </source>
</evidence>
<dbReference type="GO" id="GO:0071555">
    <property type="term" value="P:cell wall organization"/>
    <property type="evidence" value="ECO:0007669"/>
    <property type="project" value="UniProtKB-KW"/>
</dbReference>
<accession>V5SGG6</accession>
<dbReference type="Gene3D" id="3.90.190.20">
    <property type="entry name" value="Mur ligase, C-terminal domain"/>
    <property type="match status" value="1"/>
</dbReference>